<organism evidence="2 3">
    <name type="scientific">Schinkia azotoformans MEV2011</name>
    <dbReference type="NCBI Taxonomy" id="1348973"/>
    <lineage>
        <taxon>Bacteria</taxon>
        <taxon>Bacillati</taxon>
        <taxon>Bacillota</taxon>
        <taxon>Bacilli</taxon>
        <taxon>Bacillales</taxon>
        <taxon>Bacillaceae</taxon>
        <taxon>Calidifontibacillus/Schinkia group</taxon>
        <taxon>Schinkia</taxon>
    </lineage>
</organism>
<dbReference type="Gene3D" id="3.30.565.10">
    <property type="entry name" value="Histidine kinase-like ATPase, C-terminal domain"/>
    <property type="match status" value="1"/>
</dbReference>
<accession>A0A072NQV2</accession>
<dbReference type="InterPro" id="IPR036890">
    <property type="entry name" value="HATPase_C_sf"/>
</dbReference>
<dbReference type="Pfam" id="PF13581">
    <property type="entry name" value="HATPase_c_2"/>
    <property type="match status" value="1"/>
</dbReference>
<dbReference type="CDD" id="cd16936">
    <property type="entry name" value="HATPase_RsbW-like"/>
    <property type="match status" value="1"/>
</dbReference>
<dbReference type="EMBL" id="JJRY01000001">
    <property type="protein sequence ID" value="KEF40054.1"/>
    <property type="molecule type" value="Genomic_DNA"/>
</dbReference>
<dbReference type="PATRIC" id="fig|1348973.3.peg.63"/>
<keyword evidence="2" id="KW-0418">Kinase</keyword>
<proteinExistence type="predicted"/>
<dbReference type="AlphaFoldDB" id="A0A072NQV2"/>
<dbReference type="InterPro" id="IPR003594">
    <property type="entry name" value="HATPase_dom"/>
</dbReference>
<dbReference type="Proteomes" id="UP000027936">
    <property type="component" value="Unassembled WGS sequence"/>
</dbReference>
<evidence type="ECO:0000313" key="2">
    <source>
        <dbReference type="EMBL" id="KEF40054.1"/>
    </source>
</evidence>
<dbReference type="OrthoDB" id="2886214at2"/>
<dbReference type="SUPFAM" id="SSF55874">
    <property type="entry name" value="ATPase domain of HSP90 chaperone/DNA topoisomerase II/histidine kinase"/>
    <property type="match status" value="1"/>
</dbReference>
<feature type="domain" description="Histidine kinase/HSP90-like ATPase" evidence="1">
    <location>
        <begin position="15"/>
        <end position="130"/>
    </location>
</feature>
<name>A0A072NQV2_SCHAZ</name>
<dbReference type="RefSeq" id="WP_003332799.1">
    <property type="nucleotide sequence ID" value="NZ_JJRY01000001.1"/>
</dbReference>
<dbReference type="GO" id="GO:0016301">
    <property type="term" value="F:kinase activity"/>
    <property type="evidence" value="ECO:0007669"/>
    <property type="project" value="UniProtKB-KW"/>
</dbReference>
<protein>
    <submittedName>
        <fullName evidence="2">Anti-sigma regulatory factor (Ser/Thr protein kinase)</fullName>
    </submittedName>
</protein>
<sequence>MNNYEEELKLLVKKADDISRAMDMTDEIANKMGFIHYDRLFLRLVTEEACMNAYEYCQKTNQQGFWICWDHNHKDCLSIFIKHRGKKFAITPMNGTNRGLRGRGLHLIVNLMDYVQVQGCGEYVELVMTKCITQNLKEGIGY</sequence>
<evidence type="ECO:0000259" key="1">
    <source>
        <dbReference type="Pfam" id="PF13581"/>
    </source>
</evidence>
<keyword evidence="2" id="KW-0808">Transferase</keyword>
<gene>
    <name evidence="2" type="ORF">M670_00066</name>
</gene>
<comment type="caution">
    <text evidence="2">The sequence shown here is derived from an EMBL/GenBank/DDBJ whole genome shotgun (WGS) entry which is preliminary data.</text>
</comment>
<evidence type="ECO:0000313" key="3">
    <source>
        <dbReference type="Proteomes" id="UP000027936"/>
    </source>
</evidence>
<dbReference type="GeneID" id="89468845"/>
<reference evidence="2 3" key="1">
    <citation type="submission" date="2014-04" db="EMBL/GenBank/DDBJ databases">
        <title>Draft genome sequence of Bacillus azotoformans MEV2011, a (co-) denitrifying strain unable to grow in the presence of oxygen.</title>
        <authorList>
            <person name="Nielsen M."/>
            <person name="Schreiber L."/>
            <person name="Finster K."/>
            <person name="Schramm A."/>
        </authorList>
    </citation>
    <scope>NUCLEOTIDE SEQUENCE [LARGE SCALE GENOMIC DNA]</scope>
    <source>
        <strain evidence="2 3">MEV2011</strain>
    </source>
</reference>